<dbReference type="CDD" id="cd10434">
    <property type="entry name" value="GIY-YIG_UvrC_Cho"/>
    <property type="match status" value="1"/>
</dbReference>
<dbReference type="InterPro" id="IPR035901">
    <property type="entry name" value="GIY-YIG_endonuc_sf"/>
</dbReference>
<comment type="subcellular location">
    <subcellularLocation>
        <location evidence="7">Cytoplasm</location>
    </subcellularLocation>
</comment>
<dbReference type="InterPro" id="IPR001943">
    <property type="entry name" value="UVR_dom"/>
</dbReference>
<dbReference type="Pfam" id="PF22920">
    <property type="entry name" value="UvrC_RNaseH"/>
    <property type="match status" value="1"/>
</dbReference>
<dbReference type="Gene3D" id="1.10.150.20">
    <property type="entry name" value="5' to 3' exonuclease, C-terminal subdomain"/>
    <property type="match status" value="1"/>
</dbReference>
<dbReference type="FunFam" id="3.40.1440.10:FF:000001">
    <property type="entry name" value="UvrABC system protein C"/>
    <property type="match status" value="1"/>
</dbReference>
<protein>
    <recommendedName>
        <fullName evidence="7">UvrABC system protein C</fullName>
        <shortName evidence="7">Protein UvrC</shortName>
    </recommendedName>
    <alternativeName>
        <fullName evidence="7">Excinuclease ABC subunit C</fullName>
    </alternativeName>
</protein>
<dbReference type="PROSITE" id="PS50165">
    <property type="entry name" value="UVRC"/>
    <property type="match status" value="1"/>
</dbReference>
<dbReference type="NCBIfam" id="TIGR00194">
    <property type="entry name" value="uvrC"/>
    <property type="match status" value="1"/>
</dbReference>
<feature type="domain" description="UVR" evidence="8">
    <location>
        <begin position="209"/>
        <end position="244"/>
    </location>
</feature>
<evidence type="ECO:0000256" key="2">
    <source>
        <dbReference type="ARBA" id="ARBA00022763"/>
    </source>
</evidence>
<gene>
    <name evidence="7 11" type="primary">uvrC</name>
    <name evidence="11" type="ORF">F3059_08440</name>
</gene>
<dbReference type="Gene3D" id="3.40.1440.10">
    <property type="entry name" value="GIY-YIG endonuclease"/>
    <property type="match status" value="1"/>
</dbReference>
<dbReference type="SMART" id="SM00465">
    <property type="entry name" value="GIYc"/>
    <property type="match status" value="1"/>
</dbReference>
<evidence type="ECO:0000256" key="6">
    <source>
        <dbReference type="ARBA" id="ARBA00023236"/>
    </source>
</evidence>
<dbReference type="Pfam" id="PF08459">
    <property type="entry name" value="UvrC_RNaseH_dom"/>
    <property type="match status" value="1"/>
</dbReference>
<dbReference type="RefSeq" id="WP_151168180.1">
    <property type="nucleotide sequence ID" value="NZ_WACR01000006.1"/>
</dbReference>
<dbReference type="InterPro" id="IPR050066">
    <property type="entry name" value="UvrABC_protein_C"/>
</dbReference>
<dbReference type="InterPro" id="IPR004791">
    <property type="entry name" value="UvrC"/>
</dbReference>
<keyword evidence="6 7" id="KW-0742">SOS response</keyword>
<dbReference type="SUPFAM" id="SSF46600">
    <property type="entry name" value="C-terminal UvrC-binding domain of UvrB"/>
    <property type="match status" value="1"/>
</dbReference>
<dbReference type="InterPro" id="IPR036876">
    <property type="entry name" value="UVR_dom_sf"/>
</dbReference>
<evidence type="ECO:0000259" key="10">
    <source>
        <dbReference type="PROSITE" id="PS50165"/>
    </source>
</evidence>
<dbReference type="Gene3D" id="3.30.420.340">
    <property type="entry name" value="UvrC, RNAse H endonuclease domain"/>
    <property type="match status" value="1"/>
</dbReference>
<dbReference type="AlphaFoldDB" id="A0A6N6M4D5"/>
<evidence type="ECO:0000256" key="7">
    <source>
        <dbReference type="HAMAP-Rule" id="MF_00203"/>
    </source>
</evidence>
<dbReference type="GO" id="GO:0003677">
    <property type="term" value="F:DNA binding"/>
    <property type="evidence" value="ECO:0007669"/>
    <property type="project" value="UniProtKB-UniRule"/>
</dbReference>
<dbReference type="InterPro" id="IPR047296">
    <property type="entry name" value="GIY-YIG_UvrC_Cho"/>
</dbReference>
<dbReference type="GO" id="GO:0009432">
    <property type="term" value="P:SOS response"/>
    <property type="evidence" value="ECO:0007669"/>
    <property type="project" value="UniProtKB-UniRule"/>
</dbReference>
<proteinExistence type="inferred from homology"/>
<feature type="domain" description="GIY-YIG" evidence="9">
    <location>
        <begin position="16"/>
        <end position="95"/>
    </location>
</feature>
<dbReference type="PANTHER" id="PTHR30562">
    <property type="entry name" value="UVRC/OXIDOREDUCTASE"/>
    <property type="match status" value="1"/>
</dbReference>
<keyword evidence="1 7" id="KW-0963">Cytoplasm</keyword>
<evidence type="ECO:0000256" key="3">
    <source>
        <dbReference type="ARBA" id="ARBA00022769"/>
    </source>
</evidence>
<evidence type="ECO:0000256" key="4">
    <source>
        <dbReference type="ARBA" id="ARBA00022881"/>
    </source>
</evidence>
<dbReference type="InterPro" id="IPR038476">
    <property type="entry name" value="UvrC_RNase_H_dom_sf"/>
</dbReference>
<dbReference type="SUPFAM" id="SSF82771">
    <property type="entry name" value="GIY-YIG endonuclease"/>
    <property type="match status" value="1"/>
</dbReference>
<comment type="caution">
    <text evidence="11">The sequence shown here is derived from an EMBL/GenBank/DDBJ whole genome shotgun (WGS) entry which is preliminary data.</text>
</comment>
<dbReference type="Pfam" id="PF01541">
    <property type="entry name" value="GIY-YIG"/>
    <property type="match status" value="1"/>
</dbReference>
<evidence type="ECO:0000313" key="12">
    <source>
        <dbReference type="Proteomes" id="UP000435357"/>
    </source>
</evidence>
<dbReference type="EMBL" id="WACR01000006">
    <property type="protein sequence ID" value="KAB1064054.1"/>
    <property type="molecule type" value="Genomic_DNA"/>
</dbReference>
<dbReference type="Gene3D" id="4.10.860.10">
    <property type="entry name" value="UVR domain"/>
    <property type="match status" value="1"/>
</dbReference>
<dbReference type="GO" id="GO:0005737">
    <property type="term" value="C:cytoplasm"/>
    <property type="evidence" value="ECO:0007669"/>
    <property type="project" value="UniProtKB-SubCell"/>
</dbReference>
<keyword evidence="5 7" id="KW-0234">DNA repair</keyword>
<dbReference type="GO" id="GO:0006289">
    <property type="term" value="P:nucleotide-excision repair"/>
    <property type="evidence" value="ECO:0007669"/>
    <property type="project" value="UniProtKB-UniRule"/>
</dbReference>
<evidence type="ECO:0000259" key="8">
    <source>
        <dbReference type="PROSITE" id="PS50151"/>
    </source>
</evidence>
<dbReference type="InterPro" id="IPR001162">
    <property type="entry name" value="UvrC_RNase_H_dom"/>
</dbReference>
<dbReference type="PROSITE" id="PS50151">
    <property type="entry name" value="UVR"/>
    <property type="match status" value="1"/>
</dbReference>
<dbReference type="PANTHER" id="PTHR30562:SF1">
    <property type="entry name" value="UVRABC SYSTEM PROTEIN C"/>
    <property type="match status" value="1"/>
</dbReference>
<dbReference type="PROSITE" id="PS50164">
    <property type="entry name" value="GIY_YIG"/>
    <property type="match status" value="1"/>
</dbReference>
<keyword evidence="3 7" id="KW-0228">DNA excision</keyword>
<comment type="similarity">
    <text evidence="7">Belongs to the UvrC family.</text>
</comment>
<keyword evidence="2 7" id="KW-0227">DNA damage</keyword>
<sequence length="601" mass="69776">MNKTDKIKRTLENLPQKPGVYQFFDANGKIIYVGKAKKLKNRVSSYFNKNRYDSGKTLLLVRKIDAVDYIVVDTEYDALLLENSLIKKHQPRYNIQLRDDKTYPFICIKNEPFPRVFATRNVIKDGSEYYGPYASVRMMRTILDLIHRMYKTRTCSLNLTEDNIKSGKFRICLEYHIGNCLGPCENKQSEEDYNKSISHIRQIIKGDIKNVIGHLEDQMEEHAQNLEFELAQETKKRIEILEKYQSRSTVVNPRIHNVDVFSIISDGDFGYVNFMKINSGAIIQSHTVEVKRKLDESPAEMLELIIGSMRERFKSTSRDIYVSEPLELEIPNVQIHVPQRGDKKKLVDLSRKNARYYMKDRHKQIERVDPDRHVKRLMAQMKKDLRMTEEPRHIECFDNSNFQGSFPVSACVVFKDGKPSKRDYRHFNIKTVEGPNDFASMEEAVYRRYRRLLDEGEKLPQLIVIDGGKGQLSASVKALKRLGIEKELTIVGIAKKLEEIFFPGDSIPIFLDKRSETLKVIQNLRNEAHRFGITFHRNKRSKAAVGSELERIKGIGEKTAQELLREFKSVKQVKKASLSQLQFVVGESKGKVVYDYFNSKK</sequence>
<dbReference type="Proteomes" id="UP000435357">
    <property type="component" value="Unassembled WGS sequence"/>
</dbReference>
<dbReference type="GO" id="GO:0009381">
    <property type="term" value="F:excinuclease ABC activity"/>
    <property type="evidence" value="ECO:0007669"/>
    <property type="project" value="UniProtKB-UniRule"/>
</dbReference>
<comment type="subunit">
    <text evidence="7">Interacts with UvrB in an incision complex.</text>
</comment>
<reference evidence="11 12" key="1">
    <citation type="submission" date="2019-09" db="EMBL/GenBank/DDBJ databases">
        <title>Genomes of Cryomorphaceae.</title>
        <authorList>
            <person name="Bowman J.P."/>
        </authorList>
    </citation>
    <scope>NUCLEOTIDE SEQUENCE [LARGE SCALE GENOMIC DNA]</scope>
    <source>
        <strain evidence="11 12">KCTC 52047</strain>
    </source>
</reference>
<evidence type="ECO:0000256" key="5">
    <source>
        <dbReference type="ARBA" id="ARBA00023204"/>
    </source>
</evidence>
<evidence type="ECO:0000256" key="1">
    <source>
        <dbReference type="ARBA" id="ARBA00022490"/>
    </source>
</evidence>
<dbReference type="OrthoDB" id="9804933at2"/>
<dbReference type="GO" id="GO:0009380">
    <property type="term" value="C:excinuclease repair complex"/>
    <property type="evidence" value="ECO:0007669"/>
    <property type="project" value="InterPro"/>
</dbReference>
<dbReference type="InterPro" id="IPR010994">
    <property type="entry name" value="RuvA_2-like"/>
</dbReference>
<comment type="function">
    <text evidence="7">The UvrABC repair system catalyzes the recognition and processing of DNA lesions. UvrC both incises the 5' and 3' sides of the lesion. The N-terminal half is responsible for the 3' incision and the C-terminal half is responsible for the 5' incision.</text>
</comment>
<keyword evidence="12" id="KW-1185">Reference proteome</keyword>
<dbReference type="InterPro" id="IPR000305">
    <property type="entry name" value="GIY-YIG_endonuc"/>
</dbReference>
<evidence type="ECO:0000259" key="9">
    <source>
        <dbReference type="PROSITE" id="PS50164"/>
    </source>
</evidence>
<evidence type="ECO:0000313" key="11">
    <source>
        <dbReference type="EMBL" id="KAB1064054.1"/>
    </source>
</evidence>
<name>A0A6N6M4D5_9FLAO</name>
<dbReference type="HAMAP" id="MF_00203">
    <property type="entry name" value="UvrC"/>
    <property type="match status" value="1"/>
</dbReference>
<keyword evidence="4 7" id="KW-0267">Excision nuclease</keyword>
<dbReference type="SUPFAM" id="SSF47781">
    <property type="entry name" value="RuvA domain 2-like"/>
    <property type="match status" value="1"/>
</dbReference>
<feature type="domain" description="UvrC family homology region profile" evidence="10">
    <location>
        <begin position="327"/>
        <end position="479"/>
    </location>
</feature>
<organism evidence="11 12">
    <name type="scientific">Salibacter halophilus</name>
    <dbReference type="NCBI Taxonomy" id="1803916"/>
    <lineage>
        <taxon>Bacteria</taxon>
        <taxon>Pseudomonadati</taxon>
        <taxon>Bacteroidota</taxon>
        <taxon>Flavobacteriia</taxon>
        <taxon>Flavobacteriales</taxon>
        <taxon>Salibacteraceae</taxon>
        <taxon>Salibacter</taxon>
    </lineage>
</organism>
<accession>A0A6N6M4D5</accession>